<feature type="compositionally biased region" description="Polar residues" evidence="6">
    <location>
        <begin position="97"/>
        <end position="107"/>
    </location>
</feature>
<feature type="region of interest" description="Disordered" evidence="6">
    <location>
        <begin position="89"/>
        <end position="122"/>
    </location>
</feature>
<evidence type="ECO:0000256" key="3">
    <source>
        <dbReference type="ARBA" id="ARBA00023163"/>
    </source>
</evidence>
<evidence type="ECO:0000313" key="7">
    <source>
        <dbReference type="EMBL" id="PON45613.1"/>
    </source>
</evidence>
<evidence type="ECO:0000256" key="4">
    <source>
        <dbReference type="ARBA" id="ARBA00023242"/>
    </source>
</evidence>
<dbReference type="AlphaFoldDB" id="A0A2P5B9Z6"/>
<feature type="region of interest" description="PFYRE" evidence="5">
    <location>
        <begin position="396"/>
        <end position="487"/>
    </location>
</feature>
<feature type="region of interest" description="Leucine repeat II (LRII)" evidence="5">
    <location>
        <begin position="355"/>
        <end position="387"/>
    </location>
</feature>
<evidence type="ECO:0000313" key="8">
    <source>
        <dbReference type="Proteomes" id="UP000237105"/>
    </source>
</evidence>
<dbReference type="Pfam" id="PF03514">
    <property type="entry name" value="GRAS"/>
    <property type="match status" value="1"/>
</dbReference>
<dbReference type="PANTHER" id="PTHR31636">
    <property type="entry name" value="OSJNBA0084A10.13 PROTEIN-RELATED"/>
    <property type="match status" value="1"/>
</dbReference>
<evidence type="ECO:0000256" key="6">
    <source>
        <dbReference type="SAM" id="MobiDB-lite"/>
    </source>
</evidence>
<protein>
    <submittedName>
        <fullName evidence="7">GRAS transcription factor</fullName>
    </submittedName>
</protein>
<dbReference type="Proteomes" id="UP000237105">
    <property type="component" value="Unassembled WGS sequence"/>
</dbReference>
<dbReference type="OrthoDB" id="1861598at2759"/>
<keyword evidence="8" id="KW-1185">Reference proteome</keyword>
<evidence type="ECO:0000256" key="2">
    <source>
        <dbReference type="ARBA" id="ARBA00023015"/>
    </source>
</evidence>
<reference evidence="8" key="1">
    <citation type="submission" date="2016-06" db="EMBL/GenBank/DDBJ databases">
        <title>Parallel loss of symbiosis genes in relatives of nitrogen-fixing non-legume Parasponia.</title>
        <authorList>
            <person name="Van Velzen R."/>
            <person name="Holmer R."/>
            <person name="Bu F."/>
            <person name="Rutten L."/>
            <person name="Van Zeijl A."/>
            <person name="Liu W."/>
            <person name="Santuari L."/>
            <person name="Cao Q."/>
            <person name="Sharma T."/>
            <person name="Shen D."/>
            <person name="Roswanjaya Y."/>
            <person name="Wardhani T."/>
            <person name="Kalhor M.S."/>
            <person name="Jansen J."/>
            <person name="Van den Hoogen J."/>
            <person name="Gungor B."/>
            <person name="Hartog M."/>
            <person name="Hontelez J."/>
            <person name="Verver J."/>
            <person name="Yang W.-C."/>
            <person name="Schijlen E."/>
            <person name="Repin R."/>
            <person name="Schilthuizen M."/>
            <person name="Schranz E."/>
            <person name="Heidstra R."/>
            <person name="Miyata K."/>
            <person name="Fedorova E."/>
            <person name="Kohlen W."/>
            <person name="Bisseling T."/>
            <person name="Smit S."/>
            <person name="Geurts R."/>
        </authorList>
    </citation>
    <scope>NUCLEOTIDE SEQUENCE [LARGE SCALE GENOMIC DNA]</scope>
    <source>
        <strain evidence="8">cv. WU1-14</strain>
    </source>
</reference>
<proteinExistence type="inferred from homology"/>
<name>A0A2P5B9Z6_PARAD</name>
<dbReference type="InterPro" id="IPR005202">
    <property type="entry name" value="TF_GRAS"/>
</dbReference>
<comment type="caution">
    <text evidence="5">Lacks conserved residue(s) required for the propagation of feature annotation.</text>
</comment>
<keyword evidence="4" id="KW-0539">Nucleus</keyword>
<sequence length="565" mass="63174">MVIGSFRALLNIPLNRERVSEREIQEMADIHRLLSKEYINGERTKELGGHELSLSAMAWYPFPYMPLLENRGYTLILPFSDENREHKRIKRVPSLPESISSSATPTPNRGGGNINDSNDTSNSCISRCSSTSSLSSMPSLQFRDHILTYTQRYLAAEVVEEAAEAIMGANQENRGTEDGEADEMRLVQLLIACAEAVACRDKLHASVLLSELRANALVFGSSFQRVASCFVQGLADRLAMVHPLGAVGFIAPAPPPTMSIMDVGISEKKEESLRLVYEICPHIQFGHFVANASILEAFEGESFVHVVDLGMTLGLPHGHQWRALIQSLADRATTHQPPRRLRITAVGLCDERFRIIGDELELFANTLGINLEFSVVKTHLENLSSNDIKTSDDEVLAVNSILQLHCVVKESRGALNSVLQTIHELSPKVLVLVEQDSSHNGPFFLGRFMEALHYYSAIFDSLDAMLPKYDTRRAKMEQFYFAEEIKNIISCEGPARVERHERVDQWRRRMSRAGFQAGPIKMMAQAKQWLAQIEACEGYTIVEEKGCLVLGWKSRPIVAASCWKC</sequence>
<dbReference type="GO" id="GO:0005634">
    <property type="term" value="C:nucleus"/>
    <property type="evidence" value="ECO:0007669"/>
    <property type="project" value="UniProtKB-SubCell"/>
</dbReference>
<accession>A0A2P5B9Z6</accession>
<comment type="caution">
    <text evidence="7">The sequence shown here is derived from an EMBL/GenBank/DDBJ whole genome shotgun (WGS) entry which is preliminary data.</text>
</comment>
<evidence type="ECO:0000256" key="5">
    <source>
        <dbReference type="PROSITE-ProRule" id="PRU01191"/>
    </source>
</evidence>
<keyword evidence="2" id="KW-0805">Transcription regulation</keyword>
<evidence type="ECO:0000256" key="1">
    <source>
        <dbReference type="ARBA" id="ARBA00004123"/>
    </source>
</evidence>
<organism evidence="7 8">
    <name type="scientific">Parasponia andersonii</name>
    <name type="common">Sponia andersonii</name>
    <dbReference type="NCBI Taxonomy" id="3476"/>
    <lineage>
        <taxon>Eukaryota</taxon>
        <taxon>Viridiplantae</taxon>
        <taxon>Streptophyta</taxon>
        <taxon>Embryophyta</taxon>
        <taxon>Tracheophyta</taxon>
        <taxon>Spermatophyta</taxon>
        <taxon>Magnoliopsida</taxon>
        <taxon>eudicotyledons</taxon>
        <taxon>Gunneridae</taxon>
        <taxon>Pentapetalae</taxon>
        <taxon>rosids</taxon>
        <taxon>fabids</taxon>
        <taxon>Rosales</taxon>
        <taxon>Cannabaceae</taxon>
        <taxon>Parasponia</taxon>
    </lineage>
</organism>
<dbReference type="PROSITE" id="PS50985">
    <property type="entry name" value="GRAS"/>
    <property type="match status" value="1"/>
</dbReference>
<dbReference type="EMBL" id="JXTB01000326">
    <property type="protein sequence ID" value="PON45613.1"/>
    <property type="molecule type" value="Genomic_DNA"/>
</dbReference>
<keyword evidence="3" id="KW-0804">Transcription</keyword>
<gene>
    <name evidence="7" type="primary">PanRAD1</name>
    <name evidence="7" type="ORF">PanWU01x14_257240</name>
</gene>
<dbReference type="STRING" id="3476.A0A2P5B9Z6"/>
<comment type="similarity">
    <text evidence="5">Belongs to the GRAS family.</text>
</comment>
<feature type="region of interest" description="SAW" evidence="5">
    <location>
        <begin position="490"/>
        <end position="564"/>
    </location>
</feature>
<feature type="short sequence motif" description="VHIID" evidence="5">
    <location>
        <begin position="304"/>
        <end position="308"/>
    </location>
</feature>
<comment type="subcellular location">
    <subcellularLocation>
        <location evidence="1">Nucleus</location>
    </subcellularLocation>
</comment>